<evidence type="ECO:0000313" key="4">
    <source>
        <dbReference type="Proteomes" id="UP000186469"/>
    </source>
</evidence>
<feature type="domain" description="N-acetyltransferase" evidence="2">
    <location>
        <begin position="10"/>
        <end position="163"/>
    </location>
</feature>
<evidence type="ECO:0000259" key="2">
    <source>
        <dbReference type="PROSITE" id="PS51186"/>
    </source>
</evidence>
<keyword evidence="1" id="KW-0046">Antibiotic resistance</keyword>
<dbReference type="Proteomes" id="UP000186469">
    <property type="component" value="Unassembled WGS sequence"/>
</dbReference>
<dbReference type="GO" id="GO:0016410">
    <property type="term" value="F:N-acyltransferase activity"/>
    <property type="evidence" value="ECO:0007669"/>
    <property type="project" value="TreeGrafter"/>
</dbReference>
<dbReference type="RefSeq" id="WP_072697679.1">
    <property type="nucleotide sequence ID" value="NZ_FRDI01000012.1"/>
</dbReference>
<dbReference type="PROSITE" id="PS51186">
    <property type="entry name" value="GNAT"/>
    <property type="match status" value="1"/>
</dbReference>
<name>A0A1M7TH76_9BACT</name>
<dbReference type="AlphaFoldDB" id="A0A1M7TH76"/>
<dbReference type="OrthoDB" id="336415at2"/>
<reference evidence="3 4" key="1">
    <citation type="submission" date="2016-12" db="EMBL/GenBank/DDBJ databases">
        <authorList>
            <person name="Song W.-J."/>
            <person name="Kurnit D.M."/>
        </authorList>
    </citation>
    <scope>NUCLEOTIDE SEQUENCE [LARGE SCALE GENOMIC DNA]</scope>
    <source>
        <strain evidence="3 4">DSM 11393</strain>
    </source>
</reference>
<dbReference type="Gene3D" id="3.40.630.30">
    <property type="match status" value="1"/>
</dbReference>
<keyword evidence="4" id="KW-1185">Reference proteome</keyword>
<dbReference type="Pfam" id="PF13523">
    <property type="entry name" value="Acetyltransf_8"/>
    <property type="match status" value="1"/>
</dbReference>
<dbReference type="STRING" id="1121455.SAMN02745728_01998"/>
<keyword evidence="3" id="KW-0808">Transferase</keyword>
<evidence type="ECO:0000313" key="3">
    <source>
        <dbReference type="EMBL" id="SHN70102.1"/>
    </source>
</evidence>
<dbReference type="InterPro" id="IPR000182">
    <property type="entry name" value="GNAT_dom"/>
</dbReference>
<dbReference type="SUPFAM" id="SSF55729">
    <property type="entry name" value="Acyl-CoA N-acyltransferases (Nat)"/>
    <property type="match status" value="1"/>
</dbReference>
<protein>
    <submittedName>
        <fullName evidence="3">Protein N-acetyltransferase, RimJ/RimL family</fullName>
    </submittedName>
</protein>
<dbReference type="PANTHER" id="PTHR31438:SF1">
    <property type="entry name" value="LYSINE N-ACYLTRANSFERASE C17G9.06C-RELATED"/>
    <property type="match status" value="1"/>
</dbReference>
<dbReference type="EMBL" id="FRDI01000012">
    <property type="protein sequence ID" value="SHN70102.1"/>
    <property type="molecule type" value="Genomic_DNA"/>
</dbReference>
<dbReference type="PANTHER" id="PTHR31438">
    <property type="entry name" value="LYSINE N-ACYLTRANSFERASE C17G9.06C-RELATED"/>
    <property type="match status" value="1"/>
</dbReference>
<proteinExistence type="predicted"/>
<gene>
    <name evidence="3" type="ORF">SAMN02745728_01998</name>
</gene>
<sequence length="163" mass="18985">MSIAINKERVFILKVDNNEIPTIEVWLKKEHIKKWYGDPQEWLEEIKDISGEYGWLNHYIIQYENIPIGFCQYYDCSKTPKGFEWDNEPPGTFAIDYFIGEVQFLNKGLGSVIIQKLNDLIISKENPKQIIADPVKENLISIKLLEKNGFTLDELTGLYKITV</sequence>
<accession>A0A1M7TH76</accession>
<evidence type="ECO:0000256" key="1">
    <source>
        <dbReference type="ARBA" id="ARBA00023251"/>
    </source>
</evidence>
<dbReference type="InterPro" id="IPR016181">
    <property type="entry name" value="Acyl_CoA_acyltransferase"/>
</dbReference>
<organism evidence="3 4">
    <name type="scientific">Desulfovibrio litoralis DSM 11393</name>
    <dbReference type="NCBI Taxonomy" id="1121455"/>
    <lineage>
        <taxon>Bacteria</taxon>
        <taxon>Pseudomonadati</taxon>
        <taxon>Thermodesulfobacteriota</taxon>
        <taxon>Desulfovibrionia</taxon>
        <taxon>Desulfovibrionales</taxon>
        <taxon>Desulfovibrionaceae</taxon>
        <taxon>Desulfovibrio</taxon>
    </lineage>
</organism>
<dbReference type="GO" id="GO:0046677">
    <property type="term" value="P:response to antibiotic"/>
    <property type="evidence" value="ECO:0007669"/>
    <property type="project" value="UniProtKB-KW"/>
</dbReference>